<comment type="subcellular location">
    <subcellularLocation>
        <location evidence="1">Mitochondrion membrane</location>
    </subcellularLocation>
</comment>
<evidence type="ECO:0000256" key="3">
    <source>
        <dbReference type="ARBA" id="ARBA00022448"/>
    </source>
</evidence>
<keyword evidence="6" id="KW-0406">Ion transport</keyword>
<evidence type="ECO:0000256" key="4">
    <source>
        <dbReference type="ARBA" id="ARBA00022547"/>
    </source>
</evidence>
<keyword evidence="7" id="KW-0496">Mitochondrion</keyword>
<dbReference type="GO" id="GO:0015986">
    <property type="term" value="P:proton motive force-driven ATP synthesis"/>
    <property type="evidence" value="ECO:0007669"/>
    <property type="project" value="InterPro"/>
</dbReference>
<gene>
    <name evidence="10" type="ORF">PPRO1316_LOCUS1267</name>
</gene>
<dbReference type="GO" id="GO:0031966">
    <property type="term" value="C:mitochondrial membrane"/>
    <property type="evidence" value="ECO:0007669"/>
    <property type="project" value="UniProtKB-SubCell"/>
</dbReference>
<organism evidence="10">
    <name type="scientific">Pycnococcus provasolii</name>
    <dbReference type="NCBI Taxonomy" id="41880"/>
    <lineage>
        <taxon>Eukaryota</taxon>
        <taxon>Viridiplantae</taxon>
        <taxon>Chlorophyta</taxon>
        <taxon>Pseudoscourfieldiophyceae</taxon>
        <taxon>Pseudoscourfieldiales</taxon>
        <taxon>Pycnococcaceae</taxon>
        <taxon>Pycnococcus</taxon>
    </lineage>
</organism>
<protein>
    <submittedName>
        <fullName evidence="10">Uncharacterized protein</fullName>
    </submittedName>
</protein>
<dbReference type="Pfam" id="PF04718">
    <property type="entry name" value="ATP-synt_G"/>
    <property type="match status" value="1"/>
</dbReference>
<evidence type="ECO:0000256" key="1">
    <source>
        <dbReference type="ARBA" id="ARBA00004325"/>
    </source>
</evidence>
<accession>A0A7S3DZ29</accession>
<sequence>MVQFSPTMAAARLSTFASKVTTTLAPVRSKVVESYSKMMADNAQYVVTDAAVEDKLLKQWFYTKMSKIGPTMKAADAEAQLWRKSWDNRNSATVGELSRMALFGAEVVAWFAVGEYVGRGFKPAPL</sequence>
<evidence type="ECO:0000256" key="5">
    <source>
        <dbReference type="ARBA" id="ARBA00022781"/>
    </source>
</evidence>
<proteinExistence type="inferred from homology"/>
<keyword evidence="3" id="KW-0813">Transport</keyword>
<dbReference type="EMBL" id="HBHV01001814">
    <property type="protein sequence ID" value="CAE0009968.1"/>
    <property type="molecule type" value="Transcribed_RNA"/>
</dbReference>
<keyword evidence="8" id="KW-0472">Membrane</keyword>
<keyword evidence="5" id="KW-0375">Hydrogen ion transport</keyword>
<keyword evidence="4" id="KW-0138">CF(0)</keyword>
<reference evidence="10" key="1">
    <citation type="submission" date="2021-01" db="EMBL/GenBank/DDBJ databases">
        <authorList>
            <person name="Corre E."/>
            <person name="Pelletier E."/>
            <person name="Niang G."/>
            <person name="Scheremetjew M."/>
            <person name="Finn R."/>
            <person name="Kale V."/>
            <person name="Holt S."/>
            <person name="Cochrane G."/>
            <person name="Meng A."/>
            <person name="Brown T."/>
            <person name="Cohen L."/>
        </authorList>
    </citation>
    <scope>NUCLEOTIDE SEQUENCE</scope>
    <source>
        <strain evidence="10">RCC2336</strain>
    </source>
</reference>
<evidence type="ECO:0000256" key="2">
    <source>
        <dbReference type="ARBA" id="ARBA00005699"/>
    </source>
</evidence>
<comment type="similarity">
    <text evidence="2">Belongs to the ATPase g subunit family.</text>
</comment>
<name>A0A7S3DZ29_9CHLO</name>
<evidence type="ECO:0000256" key="8">
    <source>
        <dbReference type="ARBA" id="ARBA00023136"/>
    </source>
</evidence>
<dbReference type="AlphaFoldDB" id="A0A7S3DZ29"/>
<dbReference type="PANTHER" id="PTHR12386">
    <property type="entry name" value="ATP SYNTHASE SUBUNIT"/>
    <property type="match status" value="1"/>
</dbReference>
<evidence type="ECO:0000256" key="7">
    <source>
        <dbReference type="ARBA" id="ARBA00023128"/>
    </source>
</evidence>
<keyword evidence="9" id="KW-0066">ATP synthesis</keyword>
<dbReference type="InterPro" id="IPR006808">
    <property type="entry name" value="ATP_synth_F0_gsu_mt"/>
</dbReference>
<evidence type="ECO:0000256" key="9">
    <source>
        <dbReference type="ARBA" id="ARBA00023310"/>
    </source>
</evidence>
<evidence type="ECO:0000256" key="6">
    <source>
        <dbReference type="ARBA" id="ARBA00023065"/>
    </source>
</evidence>
<dbReference type="GO" id="GO:0045259">
    <property type="term" value="C:proton-transporting ATP synthase complex"/>
    <property type="evidence" value="ECO:0007669"/>
    <property type="project" value="UniProtKB-KW"/>
</dbReference>
<evidence type="ECO:0000313" key="10">
    <source>
        <dbReference type="EMBL" id="CAE0009968.1"/>
    </source>
</evidence>
<dbReference type="GO" id="GO:0015078">
    <property type="term" value="F:proton transmembrane transporter activity"/>
    <property type="evidence" value="ECO:0007669"/>
    <property type="project" value="InterPro"/>
</dbReference>